<accession>A0A091NXC5</accession>
<proteinExistence type="predicted"/>
<organism evidence="1 2">
    <name type="scientific">Haliaeetus albicilla</name>
    <name type="common">White-tailed sea-eagle</name>
    <name type="synonym">Falco albicilla</name>
    <dbReference type="NCBI Taxonomy" id="8969"/>
    <lineage>
        <taxon>Eukaryota</taxon>
        <taxon>Metazoa</taxon>
        <taxon>Chordata</taxon>
        <taxon>Craniata</taxon>
        <taxon>Vertebrata</taxon>
        <taxon>Euteleostomi</taxon>
        <taxon>Archelosauria</taxon>
        <taxon>Archosauria</taxon>
        <taxon>Dinosauria</taxon>
        <taxon>Saurischia</taxon>
        <taxon>Theropoda</taxon>
        <taxon>Coelurosauria</taxon>
        <taxon>Aves</taxon>
        <taxon>Neognathae</taxon>
        <taxon>Neoaves</taxon>
        <taxon>Telluraves</taxon>
        <taxon>Accipitrimorphae</taxon>
        <taxon>Accipitriformes</taxon>
        <taxon>Accipitridae</taxon>
        <taxon>Accipitrinae</taxon>
        <taxon>Haliaeetus</taxon>
    </lineage>
</organism>
<dbReference type="EMBL" id="KK646108">
    <property type="protein sequence ID" value="KFP99037.1"/>
    <property type="molecule type" value="Genomic_DNA"/>
</dbReference>
<protein>
    <submittedName>
        <fullName evidence="1">Uncharacterized protein</fullName>
    </submittedName>
</protein>
<name>A0A091NXC5_HALAL</name>
<sequence>SSCARGGFILDIRKNFFTKRVIKYWNRLPREVVESASLEVFKRRLDMALRDMV</sequence>
<evidence type="ECO:0000313" key="2">
    <source>
        <dbReference type="Proteomes" id="UP000054379"/>
    </source>
</evidence>
<gene>
    <name evidence="1" type="ORF">N329_12975</name>
</gene>
<evidence type="ECO:0000313" key="1">
    <source>
        <dbReference type="EMBL" id="KFP99037.1"/>
    </source>
</evidence>
<feature type="non-terminal residue" evidence="1">
    <location>
        <position position="53"/>
    </location>
</feature>
<feature type="non-terminal residue" evidence="1">
    <location>
        <position position="1"/>
    </location>
</feature>
<reference evidence="1 2" key="1">
    <citation type="submission" date="2014-04" db="EMBL/GenBank/DDBJ databases">
        <title>Genome evolution of avian class.</title>
        <authorList>
            <person name="Zhang G."/>
            <person name="Li C."/>
        </authorList>
    </citation>
    <scope>NUCLEOTIDE SEQUENCE [LARGE SCALE GENOMIC DNA]</scope>
    <source>
        <strain evidence="1">BGI_N329</strain>
    </source>
</reference>
<dbReference type="Proteomes" id="UP000054379">
    <property type="component" value="Unassembled WGS sequence"/>
</dbReference>
<dbReference type="AlphaFoldDB" id="A0A091NXC5"/>